<evidence type="ECO:0000313" key="3">
    <source>
        <dbReference type="Proteomes" id="UP001597233"/>
    </source>
</evidence>
<gene>
    <name evidence="2" type="ORF">ACFSC9_03160</name>
</gene>
<reference evidence="3" key="1">
    <citation type="journal article" date="2019" name="Int. J. Syst. Evol. Microbiol.">
        <title>The Global Catalogue of Microorganisms (GCM) 10K type strain sequencing project: providing services to taxonomists for standard genome sequencing and annotation.</title>
        <authorList>
            <consortium name="The Broad Institute Genomics Platform"/>
            <consortium name="The Broad Institute Genome Sequencing Center for Infectious Disease"/>
            <person name="Wu L."/>
            <person name="Ma J."/>
        </authorList>
    </citation>
    <scope>NUCLEOTIDE SEQUENCE [LARGE SCALE GENOMIC DNA]</scope>
    <source>
        <strain evidence="3">CCUG 54950</strain>
    </source>
</reference>
<dbReference type="InterPro" id="IPR038682">
    <property type="entry name" value="YrpD-like_sf"/>
</dbReference>
<name>A0ABW4RE17_9BACL</name>
<dbReference type="Pfam" id="PF15493">
    <property type="entry name" value="YrpD"/>
    <property type="match status" value="1"/>
</dbReference>
<dbReference type="RefSeq" id="WP_347324164.1">
    <property type="nucleotide sequence ID" value="NZ_JBCGUH010000003.1"/>
</dbReference>
<protein>
    <submittedName>
        <fullName evidence="2">YrpD family protein</fullName>
    </submittedName>
</protein>
<keyword evidence="3" id="KW-1185">Reference proteome</keyword>
<evidence type="ECO:0000256" key="1">
    <source>
        <dbReference type="SAM" id="SignalP"/>
    </source>
</evidence>
<feature type="signal peptide" evidence="1">
    <location>
        <begin position="1"/>
        <end position="25"/>
    </location>
</feature>
<sequence length="372" mass="40516">MKNLKKVVLPVLLCSLAAFPVSSVASPSVEIESTSSTTLNVFHFEDQNVSDDALAWIVQNATAALRQEKSSKLSLTATTTTYDNTTYDYITYDDQHVYLYEEAAHTTPQLVITNNTQSNTQALQSSITTLQAQSGFISDGVGGKIGISRVGAPGSYLSAKLRIPTQSQVSSDLTRYGPYNYGGFEYNSSATGGVGSWAADMGLSYYKNLGPTGSTWGWKPIIILKQKTSPDKEGWTQYASNLFPDPNNLEGQFNNGYKPGTDAILYMWYNNNGKVRLKVDGTTVSPNRLGKILADTHNITIIDSNASWNIQKISAWKLLSTVVSKDDTGRNYAFYSNIKVDGTDVANGEFITPSEDHATVTRTGNSVTINVQ</sequence>
<evidence type="ECO:0000313" key="2">
    <source>
        <dbReference type="EMBL" id="MFD1884511.1"/>
    </source>
</evidence>
<dbReference type="EMBL" id="JBHUEH010000010">
    <property type="protein sequence ID" value="MFD1884511.1"/>
    <property type="molecule type" value="Genomic_DNA"/>
</dbReference>
<organism evidence="2 3">
    <name type="scientific">Paenibacillus wenxiniae</name>
    <dbReference type="NCBI Taxonomy" id="1636843"/>
    <lineage>
        <taxon>Bacteria</taxon>
        <taxon>Bacillati</taxon>
        <taxon>Bacillota</taxon>
        <taxon>Bacilli</taxon>
        <taxon>Bacillales</taxon>
        <taxon>Paenibacillaceae</taxon>
        <taxon>Paenibacillus</taxon>
    </lineage>
</organism>
<dbReference type="Gene3D" id="2.60.120.1270">
    <property type="match status" value="1"/>
</dbReference>
<proteinExistence type="predicted"/>
<feature type="chain" id="PRO_5046322692" evidence="1">
    <location>
        <begin position="26"/>
        <end position="372"/>
    </location>
</feature>
<accession>A0ABW4RE17</accession>
<dbReference type="InterPro" id="IPR029143">
    <property type="entry name" value="YrpD"/>
</dbReference>
<comment type="caution">
    <text evidence="2">The sequence shown here is derived from an EMBL/GenBank/DDBJ whole genome shotgun (WGS) entry which is preliminary data.</text>
</comment>
<dbReference type="Proteomes" id="UP001597233">
    <property type="component" value="Unassembled WGS sequence"/>
</dbReference>
<keyword evidence="1" id="KW-0732">Signal</keyword>